<dbReference type="GO" id="GO:0016705">
    <property type="term" value="F:oxidoreductase activity, acting on paired donors, with incorporation or reduction of molecular oxygen"/>
    <property type="evidence" value="ECO:0007669"/>
    <property type="project" value="InterPro"/>
</dbReference>
<dbReference type="PRINTS" id="PR00385">
    <property type="entry name" value="P450"/>
</dbReference>
<dbReference type="InterPro" id="IPR017972">
    <property type="entry name" value="Cyt_P450_CS"/>
</dbReference>
<dbReference type="SUPFAM" id="SSF48264">
    <property type="entry name" value="Cytochrome P450"/>
    <property type="match status" value="1"/>
</dbReference>
<keyword evidence="3 8" id="KW-0349">Heme</keyword>
<dbReference type="FunFam" id="1.10.630.10:FF:000043">
    <property type="entry name" value="Cytochrome P450 99A2"/>
    <property type="match status" value="1"/>
</dbReference>
<reference evidence="11 12" key="1">
    <citation type="submission" date="2024-04" db="EMBL/GenBank/DDBJ databases">
        <authorList>
            <person name="Fracassetti M."/>
        </authorList>
    </citation>
    <scope>NUCLEOTIDE SEQUENCE [LARGE SCALE GENOMIC DNA]</scope>
</reference>
<keyword evidence="12" id="KW-1185">Reference proteome</keyword>
<keyword evidence="4 8" id="KW-0479">Metal-binding</keyword>
<comment type="similarity">
    <text evidence="2 9">Belongs to the cytochrome P450 family.</text>
</comment>
<comment type="cofactor">
    <cofactor evidence="1 8">
        <name>heme</name>
        <dbReference type="ChEBI" id="CHEBI:30413"/>
    </cofactor>
</comment>
<dbReference type="PRINTS" id="PR00463">
    <property type="entry name" value="EP450I"/>
</dbReference>
<name>A0AAV2F155_9ROSI</name>
<dbReference type="GO" id="GO:0020037">
    <property type="term" value="F:heme binding"/>
    <property type="evidence" value="ECO:0007669"/>
    <property type="project" value="InterPro"/>
</dbReference>
<dbReference type="InterPro" id="IPR002401">
    <property type="entry name" value="Cyt_P450_E_grp-I"/>
</dbReference>
<gene>
    <name evidence="11" type="ORF">LTRI10_LOCUS32648</name>
</gene>
<evidence type="ECO:0000256" key="4">
    <source>
        <dbReference type="ARBA" id="ARBA00022723"/>
    </source>
</evidence>
<feature type="binding site" description="axial binding residue" evidence="8">
    <location>
        <position position="469"/>
    </location>
    <ligand>
        <name>heme</name>
        <dbReference type="ChEBI" id="CHEBI:30413"/>
    </ligand>
    <ligandPart>
        <name>Fe</name>
        <dbReference type="ChEBI" id="CHEBI:18248"/>
    </ligandPart>
</feature>
<dbReference type="InterPro" id="IPR001128">
    <property type="entry name" value="Cyt_P450"/>
</dbReference>
<dbReference type="GO" id="GO:0005506">
    <property type="term" value="F:iron ion binding"/>
    <property type="evidence" value="ECO:0007669"/>
    <property type="project" value="InterPro"/>
</dbReference>
<accession>A0AAV2F155</accession>
<dbReference type="EMBL" id="OZ034819">
    <property type="protein sequence ID" value="CAL1391965.1"/>
    <property type="molecule type" value="Genomic_DNA"/>
</dbReference>
<keyword evidence="6 8" id="KW-0408">Iron</keyword>
<keyword evidence="10" id="KW-0472">Membrane</keyword>
<dbReference type="PROSITE" id="PS00086">
    <property type="entry name" value="CYTOCHROME_P450"/>
    <property type="match status" value="1"/>
</dbReference>
<evidence type="ECO:0000256" key="1">
    <source>
        <dbReference type="ARBA" id="ARBA00001971"/>
    </source>
</evidence>
<proteinExistence type="inferred from homology"/>
<evidence type="ECO:0000256" key="5">
    <source>
        <dbReference type="ARBA" id="ARBA00023002"/>
    </source>
</evidence>
<evidence type="ECO:0000256" key="9">
    <source>
        <dbReference type="RuleBase" id="RU000461"/>
    </source>
</evidence>
<evidence type="ECO:0000256" key="2">
    <source>
        <dbReference type="ARBA" id="ARBA00010617"/>
    </source>
</evidence>
<dbReference type="CDD" id="cd11072">
    <property type="entry name" value="CYP71-like"/>
    <property type="match status" value="1"/>
</dbReference>
<evidence type="ECO:0000256" key="3">
    <source>
        <dbReference type="ARBA" id="ARBA00022617"/>
    </source>
</evidence>
<evidence type="ECO:0008006" key="13">
    <source>
        <dbReference type="Google" id="ProtNLM"/>
    </source>
</evidence>
<organism evidence="11 12">
    <name type="scientific">Linum trigynum</name>
    <dbReference type="NCBI Taxonomy" id="586398"/>
    <lineage>
        <taxon>Eukaryota</taxon>
        <taxon>Viridiplantae</taxon>
        <taxon>Streptophyta</taxon>
        <taxon>Embryophyta</taxon>
        <taxon>Tracheophyta</taxon>
        <taxon>Spermatophyta</taxon>
        <taxon>Magnoliopsida</taxon>
        <taxon>eudicotyledons</taxon>
        <taxon>Gunneridae</taxon>
        <taxon>Pentapetalae</taxon>
        <taxon>rosids</taxon>
        <taxon>fabids</taxon>
        <taxon>Malpighiales</taxon>
        <taxon>Linaceae</taxon>
        <taxon>Linum</taxon>
    </lineage>
</organism>
<dbReference type="GO" id="GO:0004497">
    <property type="term" value="F:monooxygenase activity"/>
    <property type="evidence" value="ECO:0007669"/>
    <property type="project" value="UniProtKB-KW"/>
</dbReference>
<dbReference type="Gene3D" id="1.10.630.10">
    <property type="entry name" value="Cytochrome P450"/>
    <property type="match status" value="1"/>
</dbReference>
<feature type="transmembrane region" description="Helical" evidence="10">
    <location>
        <begin position="12"/>
        <end position="33"/>
    </location>
</feature>
<dbReference type="PANTHER" id="PTHR47955:SF8">
    <property type="entry name" value="CYTOCHROME P450 71D11-LIKE"/>
    <property type="match status" value="1"/>
</dbReference>
<keyword evidence="7 9" id="KW-0503">Monooxygenase</keyword>
<evidence type="ECO:0000313" key="11">
    <source>
        <dbReference type="EMBL" id="CAL1391965.1"/>
    </source>
</evidence>
<dbReference type="InterPro" id="IPR036396">
    <property type="entry name" value="Cyt_P450_sf"/>
</dbReference>
<evidence type="ECO:0000256" key="7">
    <source>
        <dbReference type="ARBA" id="ARBA00023033"/>
    </source>
</evidence>
<sequence>MDHRLMASLDDFPFLPLFITAITIIIITLVTLLTTCRHNRSSASDKKLPPGPWKLPVIGNLHHLIVGEDLPHRRLRELAEKHGRHIMHLQLGELSNIVISSPEAARQVLKLHDHAFSSRPYLLAGDILFYGTKGIGFTPTGDHWRHMRKICVGELLSPKRVLSFRPIRESEASKLVGLVRSRSATGGGIDVTMLLASASSSFTFRTAFGMVKDLDEATFSKLVADISDAAGGFRVSDLFPSLKFLPSLTGFRAQLTRMHFATDAMLDDIIHEHQAKRLASKMQAINRSDETYIDLVDVLLNLLENPQLPEIPLTMEATKAVILEIFLDGTETSTTTLEWTMSELMKNPKVMQQVQEEVRRKFRDKDNPISEDGLQELKYLDAVIKESLRLHPPLPLLLPREGIVRAEIDGYDIPARTRVIINAWAIGRDSRHWKEPDKFYPERFLDDFSTDYKGSDLKFIPFGSGRRSCPGLTFGMAVVKLMLANLLYHFDWKLPAKMNHEDLDMNERFGASVRRKHNLCLIPTTYDPLMHN</sequence>
<dbReference type="Pfam" id="PF00067">
    <property type="entry name" value="p450"/>
    <property type="match status" value="1"/>
</dbReference>
<dbReference type="Proteomes" id="UP001497516">
    <property type="component" value="Chromosome 6"/>
</dbReference>
<keyword evidence="10" id="KW-0812">Transmembrane</keyword>
<evidence type="ECO:0000313" key="12">
    <source>
        <dbReference type="Proteomes" id="UP001497516"/>
    </source>
</evidence>
<protein>
    <recommendedName>
        <fullName evidence="13">Cytochrome P450</fullName>
    </recommendedName>
</protein>
<evidence type="ECO:0000256" key="6">
    <source>
        <dbReference type="ARBA" id="ARBA00023004"/>
    </source>
</evidence>
<keyword evidence="5 9" id="KW-0560">Oxidoreductase</keyword>
<evidence type="ECO:0000256" key="10">
    <source>
        <dbReference type="SAM" id="Phobius"/>
    </source>
</evidence>
<dbReference type="AlphaFoldDB" id="A0AAV2F155"/>
<evidence type="ECO:0000256" key="8">
    <source>
        <dbReference type="PIRSR" id="PIRSR602401-1"/>
    </source>
</evidence>
<keyword evidence="10" id="KW-1133">Transmembrane helix</keyword>
<dbReference type="PANTHER" id="PTHR47955">
    <property type="entry name" value="CYTOCHROME P450 FAMILY 71 PROTEIN"/>
    <property type="match status" value="1"/>
</dbReference>